<reference evidence="3" key="1">
    <citation type="submission" date="2017-02" db="UniProtKB">
        <authorList>
            <consortium name="WormBaseParasite"/>
        </authorList>
    </citation>
    <scope>IDENTIFICATION</scope>
</reference>
<evidence type="ECO:0000313" key="2">
    <source>
        <dbReference type="Proteomes" id="UP000267096"/>
    </source>
</evidence>
<evidence type="ECO:0000313" key="1">
    <source>
        <dbReference type="EMBL" id="VDK25207.1"/>
    </source>
</evidence>
<gene>
    <name evidence="1" type="ORF">ASIM_LOCUS5242</name>
</gene>
<protein>
    <submittedName>
        <fullName evidence="1 3">Uncharacterized protein</fullName>
    </submittedName>
</protein>
<dbReference type="WBParaSite" id="ASIM_0000544301-mRNA-1">
    <property type="protein sequence ID" value="ASIM_0000544301-mRNA-1"/>
    <property type="gene ID" value="ASIM_0000544301"/>
</dbReference>
<dbReference type="Proteomes" id="UP000267096">
    <property type="component" value="Unassembled WGS sequence"/>
</dbReference>
<name>A0A0M3JCW0_ANISI</name>
<dbReference type="AlphaFoldDB" id="A0A0M3JCW0"/>
<keyword evidence="2" id="KW-1185">Reference proteome</keyword>
<reference evidence="1 2" key="2">
    <citation type="submission" date="2018-11" db="EMBL/GenBank/DDBJ databases">
        <authorList>
            <consortium name="Pathogen Informatics"/>
        </authorList>
    </citation>
    <scope>NUCLEOTIDE SEQUENCE [LARGE SCALE GENOMIC DNA]</scope>
</reference>
<organism evidence="3">
    <name type="scientific">Anisakis simplex</name>
    <name type="common">Herring worm</name>
    <dbReference type="NCBI Taxonomy" id="6269"/>
    <lineage>
        <taxon>Eukaryota</taxon>
        <taxon>Metazoa</taxon>
        <taxon>Ecdysozoa</taxon>
        <taxon>Nematoda</taxon>
        <taxon>Chromadorea</taxon>
        <taxon>Rhabditida</taxon>
        <taxon>Spirurina</taxon>
        <taxon>Ascaridomorpha</taxon>
        <taxon>Ascaridoidea</taxon>
        <taxon>Anisakidae</taxon>
        <taxon>Anisakis</taxon>
        <taxon>Anisakis simplex complex</taxon>
    </lineage>
</organism>
<proteinExistence type="predicted"/>
<evidence type="ECO:0000313" key="3">
    <source>
        <dbReference type="WBParaSite" id="ASIM_0000544301-mRNA-1"/>
    </source>
</evidence>
<sequence>MICKNIFCREELPSTVFFLPRGGSTSTRSIGLLALPVNDRSMRIVAMTERQLSGGIGLLAPYHHHPSSHSSSAVCDHKTSSKQTAESVVVLCCPTAASVCYSSILPTVLKLAPVSFEKKCVESFMFPFRFVSNLVDREDVVNVAQWLVRVVVEKRDAGSMQAKDIKLIE</sequence>
<dbReference type="EMBL" id="UYRR01010034">
    <property type="protein sequence ID" value="VDK25207.1"/>
    <property type="molecule type" value="Genomic_DNA"/>
</dbReference>
<accession>A0A0M3JCW0</accession>